<reference evidence="2" key="1">
    <citation type="submission" date="2025-08" db="UniProtKB">
        <authorList>
            <consortium name="Ensembl"/>
        </authorList>
    </citation>
    <scope>IDENTIFICATION</scope>
</reference>
<dbReference type="GO" id="GO:0007099">
    <property type="term" value="P:centriole replication"/>
    <property type="evidence" value="ECO:0007669"/>
    <property type="project" value="InterPro"/>
</dbReference>
<evidence type="ECO:0000313" key="2">
    <source>
        <dbReference type="Ensembl" id="ENSCCRP00000076032.2"/>
    </source>
</evidence>
<dbReference type="OMA" id="ERRSDEM"/>
<dbReference type="GO" id="GO:0032053">
    <property type="term" value="P:ciliary basal body organization"/>
    <property type="evidence" value="ECO:0007669"/>
    <property type="project" value="TreeGrafter"/>
</dbReference>
<accession>A0A8C1HUH8</accession>
<dbReference type="GO" id="GO:0032465">
    <property type="term" value="P:regulation of cytokinesis"/>
    <property type="evidence" value="ECO:0007669"/>
    <property type="project" value="InterPro"/>
</dbReference>
<reference evidence="2" key="2">
    <citation type="submission" date="2025-09" db="UniProtKB">
        <authorList>
            <consortium name="Ensembl"/>
        </authorList>
    </citation>
    <scope>IDENTIFICATION</scope>
</reference>
<dbReference type="Proteomes" id="UP001108240">
    <property type="component" value="Unplaced"/>
</dbReference>
<evidence type="ECO:0008006" key="4">
    <source>
        <dbReference type="Google" id="ProtNLM"/>
    </source>
</evidence>
<feature type="compositionally biased region" description="Basic and acidic residues" evidence="1">
    <location>
        <begin position="534"/>
        <end position="546"/>
    </location>
</feature>
<evidence type="ECO:0000313" key="3">
    <source>
        <dbReference type="Proteomes" id="UP001108240"/>
    </source>
</evidence>
<keyword evidence="3" id="KW-1185">Reference proteome</keyword>
<dbReference type="GeneTree" id="ENSGT00390000004090"/>
<dbReference type="AlphaFoldDB" id="A0A8C1HUH8"/>
<dbReference type="Ensembl" id="ENSCCRT00000082413.2">
    <property type="protein sequence ID" value="ENSCCRP00000076032.2"/>
    <property type="gene ID" value="ENSCCRG00000041093.2"/>
</dbReference>
<dbReference type="PANTHER" id="PTHR13594:SF3">
    <property type="entry name" value="CENTRIOLAR COILED-COIL PROTEIN OF 110 KDA-LIKE ISOFORM X3"/>
    <property type="match status" value="1"/>
</dbReference>
<sequence>MEKEQGKLGSKVISNTMADPSRILSESPPDKENGCSLDGTAFGLPFYIPSPNQTSPSNLISPDPGLKASLIAKPHRGRPRPISAGSIFFSFLENPNQPNITANARTPEVKTIASQDRKLLEVENVCMGRCDDHSTVGRLETSPVDPELTSPLFRRRCHTLDSHLSSRHQSPVIDRSQERMPRFMAGVTARTPTRLSPPSPMNKTFTRDSPVAAFMGSGITPDSPSRAKLPFETARNNVVSTALKERRSDEMQWQVPALEDMQRSLEDDYAFRMSCLMEEQEREQLHLSQESEERVRRLRGQGGLSPAAGEDGCELRTAGERYPILSPMCPLSPGHPVPSTGFPSTGLDAVSPSKQTPIYMRSLNHKRNKLSQVVTAEQQMALCHLTATVKGFLIRRLLRTEKVKHLRQTVQDTQEFIRSFSSDAPQRNASLSEQDLSLRERVRAQLRAALFDIHDIFFTMTLEERLSLLQQDRELRTERKLREMEKAKSPKDKVILSAATQKSLDRKKRVGESPGQPRRAQKTKSPPTKRSYKKTPEERVQHSERLKKQHSLG</sequence>
<protein>
    <recommendedName>
        <fullName evidence="4">Centriolar coiled-coil protein of 110 kDa-like</fullName>
    </recommendedName>
</protein>
<organism evidence="2 3">
    <name type="scientific">Cyprinus carpio carpio</name>
    <dbReference type="NCBI Taxonomy" id="630221"/>
    <lineage>
        <taxon>Eukaryota</taxon>
        <taxon>Metazoa</taxon>
        <taxon>Chordata</taxon>
        <taxon>Craniata</taxon>
        <taxon>Vertebrata</taxon>
        <taxon>Euteleostomi</taxon>
        <taxon>Actinopterygii</taxon>
        <taxon>Neopterygii</taxon>
        <taxon>Teleostei</taxon>
        <taxon>Ostariophysi</taxon>
        <taxon>Cypriniformes</taxon>
        <taxon>Cyprinidae</taxon>
        <taxon>Cyprininae</taxon>
        <taxon>Cyprinus</taxon>
    </lineage>
</organism>
<dbReference type="PANTHER" id="PTHR13594">
    <property type="entry name" value="CENTRIOLAR COILED-COIL PROTEIN OF 110 KDA"/>
    <property type="match status" value="1"/>
</dbReference>
<dbReference type="InterPro" id="IPR033207">
    <property type="entry name" value="CCP110"/>
</dbReference>
<feature type="compositionally biased region" description="Basic and acidic residues" evidence="1">
    <location>
        <begin position="482"/>
        <end position="494"/>
    </location>
</feature>
<dbReference type="GO" id="GO:0005814">
    <property type="term" value="C:centriole"/>
    <property type="evidence" value="ECO:0007669"/>
    <property type="project" value="InterPro"/>
</dbReference>
<dbReference type="GO" id="GO:1903723">
    <property type="term" value="P:negative regulation of centriole elongation"/>
    <property type="evidence" value="ECO:0007669"/>
    <property type="project" value="TreeGrafter"/>
</dbReference>
<evidence type="ECO:0000256" key="1">
    <source>
        <dbReference type="SAM" id="MobiDB-lite"/>
    </source>
</evidence>
<feature type="region of interest" description="Disordered" evidence="1">
    <location>
        <begin position="1"/>
        <end position="36"/>
    </location>
</feature>
<name>A0A8C1HUH8_CYPCA</name>
<feature type="region of interest" description="Disordered" evidence="1">
    <location>
        <begin position="482"/>
        <end position="553"/>
    </location>
</feature>
<proteinExistence type="predicted"/>